<name>A0A818NVP4_9BILA</name>
<dbReference type="EMBL" id="CAJOAY010000272">
    <property type="protein sequence ID" value="CAF3612206.1"/>
    <property type="molecule type" value="Genomic_DNA"/>
</dbReference>
<evidence type="ECO:0000313" key="4">
    <source>
        <dbReference type="EMBL" id="CAF3612206.1"/>
    </source>
</evidence>
<dbReference type="Proteomes" id="UP000663881">
    <property type="component" value="Unassembled WGS sequence"/>
</dbReference>
<evidence type="ECO:0000256" key="1">
    <source>
        <dbReference type="SAM" id="Phobius"/>
    </source>
</evidence>
<feature type="chain" id="PRO_5036414753" evidence="2">
    <location>
        <begin position="30"/>
        <end position="194"/>
    </location>
</feature>
<evidence type="ECO:0000313" key="3">
    <source>
        <dbReference type="EMBL" id="CAF0936771.1"/>
    </source>
</evidence>
<feature type="signal peptide" evidence="2">
    <location>
        <begin position="1"/>
        <end position="29"/>
    </location>
</feature>
<feature type="transmembrane region" description="Helical" evidence="1">
    <location>
        <begin position="114"/>
        <end position="135"/>
    </location>
</feature>
<evidence type="ECO:0000256" key="2">
    <source>
        <dbReference type="SAM" id="SignalP"/>
    </source>
</evidence>
<dbReference type="OrthoDB" id="10063703at2759"/>
<dbReference type="EMBL" id="CAJNON010000083">
    <property type="protein sequence ID" value="CAF0936771.1"/>
    <property type="molecule type" value="Genomic_DNA"/>
</dbReference>
<keyword evidence="2" id="KW-0732">Signal</keyword>
<sequence length="194" mass="21900">MSSFYRTLSFSKLHVLVVLLMICNRLTNSQNTTTTILINSTEMSSTTNSVITSVETNLTVTSSITSVSNNLTNPSDISTTTTIITPVNTFMTSSITSQVVNTTSLPDEPSGPGWWLLVALLITIVFVIIAGVIFYRRQQYPNRRITSCSQWYRNCNFRFLQNCRSYDDDTDNIILQLEQSEVTNDQWPPRISFT</sequence>
<keyword evidence="1" id="KW-1133">Transmembrane helix</keyword>
<dbReference type="Proteomes" id="UP000663891">
    <property type="component" value="Unassembled WGS sequence"/>
</dbReference>
<reference evidence="4" key="1">
    <citation type="submission" date="2021-02" db="EMBL/GenBank/DDBJ databases">
        <authorList>
            <person name="Nowell W R."/>
        </authorList>
    </citation>
    <scope>NUCLEOTIDE SEQUENCE</scope>
</reference>
<proteinExistence type="predicted"/>
<protein>
    <submittedName>
        <fullName evidence="4">Uncharacterized protein</fullName>
    </submittedName>
</protein>
<evidence type="ECO:0000313" key="5">
    <source>
        <dbReference type="Proteomes" id="UP000663881"/>
    </source>
</evidence>
<organism evidence="4 5">
    <name type="scientific">Adineta steineri</name>
    <dbReference type="NCBI Taxonomy" id="433720"/>
    <lineage>
        <taxon>Eukaryota</taxon>
        <taxon>Metazoa</taxon>
        <taxon>Spiralia</taxon>
        <taxon>Gnathifera</taxon>
        <taxon>Rotifera</taxon>
        <taxon>Eurotatoria</taxon>
        <taxon>Bdelloidea</taxon>
        <taxon>Adinetida</taxon>
        <taxon>Adinetidae</taxon>
        <taxon>Adineta</taxon>
    </lineage>
</organism>
<accession>A0A818NVP4</accession>
<dbReference type="AlphaFoldDB" id="A0A818NVP4"/>
<comment type="caution">
    <text evidence="4">The sequence shown here is derived from an EMBL/GenBank/DDBJ whole genome shotgun (WGS) entry which is preliminary data.</text>
</comment>
<keyword evidence="1" id="KW-0472">Membrane</keyword>
<gene>
    <name evidence="4" type="ORF">OKA104_LOCUS7181</name>
    <name evidence="3" type="ORF">VCS650_LOCUS11254</name>
</gene>
<keyword evidence="1" id="KW-0812">Transmembrane</keyword>